<dbReference type="PANTHER" id="PTHR31900">
    <property type="entry name" value="F-BOX/RNI SUPERFAMILY PROTEIN-RELATED"/>
    <property type="match status" value="1"/>
</dbReference>
<accession>A0AAV5LYC4</accession>
<sequence length="464" mass="53782">MAEQAQISEDRISNLPDEILHHIISFLPTKLAACTSVLSTRWRYLFASIPNLDFDFDNWNRYFMTSWTLHRNWMYVLTAFMSFVDRVFFLRRRPSLDRFCLRCSHRIDPMRIDWWIQNVLQRSIVELDLSICLDLDLPKELQTSLFTCKTLVVLKLSLPDDCLRSPSRVCLPSLKVLHLKYLYFENDDFGEWLSVGCPVLEELNVEAKRSLGKKCKLTVSSASLKRLTIQFPSFTRCSAAGSVEIILNAQSLLSLTYLCHADICISYINLPSLTEAGIDFANKASDDNTTTPATCLMKGLSNIQSLNIISYKTLCDLYKEEKMVKSVSLPLFRNMTCLKTSLETNQSILSLVRLLWHCNFLQTLVINLEHPSNWETDDWFRLEEFGTPYCFLSSLKSIKISLFSWHESGKQVVKYFLMNTEVLEDMTIRLNIYDGKEGRNQELKILKELLMFPRISKKCQVRVV</sequence>
<dbReference type="SUPFAM" id="SSF52047">
    <property type="entry name" value="RNI-like"/>
    <property type="match status" value="1"/>
</dbReference>
<dbReference type="SUPFAM" id="SSF81383">
    <property type="entry name" value="F-box domain"/>
    <property type="match status" value="1"/>
</dbReference>
<dbReference type="InterPro" id="IPR036047">
    <property type="entry name" value="F-box-like_dom_sf"/>
</dbReference>
<gene>
    <name evidence="2" type="ORF">SLEP1_g49913</name>
</gene>
<proteinExistence type="predicted"/>
<dbReference type="InterPro" id="IPR032675">
    <property type="entry name" value="LRR_dom_sf"/>
</dbReference>
<dbReference type="Proteomes" id="UP001054252">
    <property type="component" value="Unassembled WGS sequence"/>
</dbReference>
<dbReference type="SMART" id="SM00579">
    <property type="entry name" value="FBD"/>
    <property type="match status" value="1"/>
</dbReference>
<dbReference type="Pfam" id="PF00646">
    <property type="entry name" value="F-box"/>
    <property type="match status" value="1"/>
</dbReference>
<dbReference type="AlphaFoldDB" id="A0AAV5LYC4"/>
<feature type="domain" description="F-box" evidence="1">
    <location>
        <begin position="9"/>
        <end position="62"/>
    </location>
</feature>
<dbReference type="CDD" id="cd22160">
    <property type="entry name" value="F-box_AtFBL13-like"/>
    <property type="match status" value="1"/>
</dbReference>
<dbReference type="EMBL" id="BPVZ01000159">
    <property type="protein sequence ID" value="GKV42518.1"/>
    <property type="molecule type" value="Genomic_DNA"/>
</dbReference>
<name>A0AAV5LYC4_9ROSI</name>
<dbReference type="InterPro" id="IPR006566">
    <property type="entry name" value="FBD"/>
</dbReference>
<dbReference type="PANTHER" id="PTHR31900:SF34">
    <property type="entry name" value="EMB|CAB62440.1-RELATED"/>
    <property type="match status" value="1"/>
</dbReference>
<dbReference type="PROSITE" id="PS50181">
    <property type="entry name" value="FBOX"/>
    <property type="match status" value="1"/>
</dbReference>
<organism evidence="2 3">
    <name type="scientific">Rubroshorea leprosula</name>
    <dbReference type="NCBI Taxonomy" id="152421"/>
    <lineage>
        <taxon>Eukaryota</taxon>
        <taxon>Viridiplantae</taxon>
        <taxon>Streptophyta</taxon>
        <taxon>Embryophyta</taxon>
        <taxon>Tracheophyta</taxon>
        <taxon>Spermatophyta</taxon>
        <taxon>Magnoliopsida</taxon>
        <taxon>eudicotyledons</taxon>
        <taxon>Gunneridae</taxon>
        <taxon>Pentapetalae</taxon>
        <taxon>rosids</taxon>
        <taxon>malvids</taxon>
        <taxon>Malvales</taxon>
        <taxon>Dipterocarpaceae</taxon>
        <taxon>Rubroshorea</taxon>
    </lineage>
</organism>
<dbReference type="InterPro" id="IPR053781">
    <property type="entry name" value="F-box_AtFBL13-like"/>
</dbReference>
<comment type="caution">
    <text evidence="2">The sequence shown here is derived from an EMBL/GenBank/DDBJ whole genome shotgun (WGS) entry which is preliminary data.</text>
</comment>
<reference evidence="2 3" key="1">
    <citation type="journal article" date="2021" name="Commun. Biol.">
        <title>The genome of Shorea leprosula (Dipterocarpaceae) highlights the ecological relevance of drought in aseasonal tropical rainforests.</title>
        <authorList>
            <person name="Ng K.K.S."/>
            <person name="Kobayashi M.J."/>
            <person name="Fawcett J.A."/>
            <person name="Hatakeyama M."/>
            <person name="Paape T."/>
            <person name="Ng C.H."/>
            <person name="Ang C.C."/>
            <person name="Tnah L.H."/>
            <person name="Lee C.T."/>
            <person name="Nishiyama T."/>
            <person name="Sese J."/>
            <person name="O'Brien M.J."/>
            <person name="Copetti D."/>
            <person name="Mohd Noor M.I."/>
            <person name="Ong R.C."/>
            <person name="Putra M."/>
            <person name="Sireger I.Z."/>
            <person name="Indrioko S."/>
            <person name="Kosugi Y."/>
            <person name="Izuno A."/>
            <person name="Isagi Y."/>
            <person name="Lee S.L."/>
            <person name="Shimizu K.K."/>
        </authorList>
    </citation>
    <scope>NUCLEOTIDE SEQUENCE [LARGE SCALE GENOMIC DNA]</scope>
    <source>
        <strain evidence="2">214</strain>
    </source>
</reference>
<dbReference type="Pfam" id="PF08387">
    <property type="entry name" value="FBD"/>
    <property type="match status" value="1"/>
</dbReference>
<protein>
    <recommendedName>
        <fullName evidence="1">F-box domain-containing protein</fullName>
    </recommendedName>
</protein>
<dbReference type="Gene3D" id="3.80.10.10">
    <property type="entry name" value="Ribonuclease Inhibitor"/>
    <property type="match status" value="1"/>
</dbReference>
<dbReference type="InterPro" id="IPR001810">
    <property type="entry name" value="F-box_dom"/>
</dbReference>
<dbReference type="InterPro" id="IPR050232">
    <property type="entry name" value="FBL13/AtMIF1-like"/>
</dbReference>
<evidence type="ECO:0000313" key="2">
    <source>
        <dbReference type="EMBL" id="GKV42518.1"/>
    </source>
</evidence>
<evidence type="ECO:0000313" key="3">
    <source>
        <dbReference type="Proteomes" id="UP001054252"/>
    </source>
</evidence>
<evidence type="ECO:0000259" key="1">
    <source>
        <dbReference type="PROSITE" id="PS50181"/>
    </source>
</evidence>
<keyword evidence="3" id="KW-1185">Reference proteome</keyword>